<gene>
    <name evidence="1" type="ORF">SISNIDRAFT_468812</name>
</gene>
<evidence type="ECO:0000313" key="1">
    <source>
        <dbReference type="EMBL" id="KZS90155.1"/>
    </source>
</evidence>
<proteinExistence type="predicted"/>
<dbReference type="AlphaFoldDB" id="A0A164R117"/>
<protein>
    <submittedName>
        <fullName evidence="1">Uncharacterized protein</fullName>
    </submittedName>
</protein>
<organism evidence="1 2">
    <name type="scientific">Sistotremastrum niveocremeum HHB9708</name>
    <dbReference type="NCBI Taxonomy" id="1314777"/>
    <lineage>
        <taxon>Eukaryota</taxon>
        <taxon>Fungi</taxon>
        <taxon>Dikarya</taxon>
        <taxon>Basidiomycota</taxon>
        <taxon>Agaricomycotina</taxon>
        <taxon>Agaricomycetes</taxon>
        <taxon>Sistotremastrales</taxon>
        <taxon>Sistotremastraceae</taxon>
        <taxon>Sertulicium</taxon>
        <taxon>Sertulicium niveocremeum</taxon>
    </lineage>
</organism>
<accession>A0A164R117</accession>
<evidence type="ECO:0000313" key="2">
    <source>
        <dbReference type="Proteomes" id="UP000076722"/>
    </source>
</evidence>
<reference evidence="1 2" key="1">
    <citation type="journal article" date="2016" name="Mol. Biol. Evol.">
        <title>Comparative Genomics of Early-Diverging Mushroom-Forming Fungi Provides Insights into the Origins of Lignocellulose Decay Capabilities.</title>
        <authorList>
            <person name="Nagy L.G."/>
            <person name="Riley R."/>
            <person name="Tritt A."/>
            <person name="Adam C."/>
            <person name="Daum C."/>
            <person name="Floudas D."/>
            <person name="Sun H."/>
            <person name="Yadav J.S."/>
            <person name="Pangilinan J."/>
            <person name="Larsson K.H."/>
            <person name="Matsuura K."/>
            <person name="Barry K."/>
            <person name="Labutti K."/>
            <person name="Kuo R."/>
            <person name="Ohm R.A."/>
            <person name="Bhattacharya S.S."/>
            <person name="Shirouzu T."/>
            <person name="Yoshinaga Y."/>
            <person name="Martin F.M."/>
            <person name="Grigoriev I.V."/>
            <person name="Hibbett D.S."/>
        </authorList>
    </citation>
    <scope>NUCLEOTIDE SEQUENCE [LARGE SCALE GENOMIC DNA]</scope>
    <source>
        <strain evidence="1 2">HHB9708</strain>
    </source>
</reference>
<dbReference type="STRING" id="1314777.A0A164R117"/>
<dbReference type="Proteomes" id="UP000076722">
    <property type="component" value="Unassembled WGS sequence"/>
</dbReference>
<sequence length="335" mass="36566">MLPILLLILASPFVAIFILVASYFSMGTSFAGVFHGLSTRLGDTYNYLTDGEVSYAKEFSVLRHSRPFVVYQGVKTEVIISVFGAKPLPPKRRVFLQSGGIGQGFCHCRGWTIGGLLGGSKIPGIEVTPVEQQSFSDLSSSQQSRLKSDIDRLFSPSSNPSQPLQQTLLLHIPVSSGDGYFRFRVTTENPRQAIAESPVFRVGSLTLSTAQPQGASLIGIGPELVVRTLVIAGRSAAYASFYAAFPLLKLAAWTPGPWKAWAVRTIYGYGGGDQLNEKYQISENIGKANEQLKKANEKMYKVIPFGTVGVRTAADILKDEELGRQGMWCVHDPKR</sequence>
<dbReference type="EMBL" id="KV419423">
    <property type="protein sequence ID" value="KZS90155.1"/>
    <property type="molecule type" value="Genomic_DNA"/>
</dbReference>
<dbReference type="OrthoDB" id="276388at2759"/>
<keyword evidence="2" id="KW-1185">Reference proteome</keyword>
<name>A0A164R117_9AGAM</name>